<comment type="caution">
    <text evidence="2">The sequence shown here is derived from an EMBL/GenBank/DDBJ whole genome shotgun (WGS) entry which is preliminary data.</text>
</comment>
<dbReference type="AlphaFoldDB" id="A0A552WW86"/>
<name>A0A552WW86_9MICO</name>
<sequence length="164" mass="17304">MKTPTGAEQSIPASVRTIRRDLLDNVLIRAAGEEGCAAGALCAVVGSAGEACPDRSAHAGGVIERQFEAKFVGQLAATRAETTTPASAGMPAGSPVGNGRRHGMPRTVHHRSARCKGDHDRGDGPRARRRAHRPSETARSRVGTVPLLPYRIIVARRWTSAPSV</sequence>
<dbReference type="RefSeq" id="WP_143417206.1">
    <property type="nucleotide sequence ID" value="NZ_VJXR01000006.1"/>
</dbReference>
<gene>
    <name evidence="2" type="ORF">FJ693_03825</name>
</gene>
<evidence type="ECO:0000256" key="1">
    <source>
        <dbReference type="SAM" id="MobiDB-lite"/>
    </source>
</evidence>
<evidence type="ECO:0000313" key="2">
    <source>
        <dbReference type="EMBL" id="TRW46849.1"/>
    </source>
</evidence>
<feature type="compositionally biased region" description="Basic residues" evidence="1">
    <location>
        <begin position="99"/>
        <end position="114"/>
    </location>
</feature>
<feature type="region of interest" description="Disordered" evidence="1">
    <location>
        <begin position="80"/>
        <end position="142"/>
    </location>
</feature>
<dbReference type="EMBL" id="VJXR01000006">
    <property type="protein sequence ID" value="TRW46849.1"/>
    <property type="molecule type" value="Genomic_DNA"/>
</dbReference>
<keyword evidence="3" id="KW-1185">Reference proteome</keyword>
<protein>
    <submittedName>
        <fullName evidence="2">Uncharacterized protein</fullName>
    </submittedName>
</protein>
<evidence type="ECO:0000313" key="3">
    <source>
        <dbReference type="Proteomes" id="UP000318693"/>
    </source>
</evidence>
<proteinExistence type="predicted"/>
<accession>A0A552WW86</accession>
<dbReference type="Proteomes" id="UP000318693">
    <property type="component" value="Unassembled WGS sequence"/>
</dbReference>
<organism evidence="2 3">
    <name type="scientific">Georgenia yuyongxinii</name>
    <dbReference type="NCBI Taxonomy" id="2589797"/>
    <lineage>
        <taxon>Bacteria</taxon>
        <taxon>Bacillati</taxon>
        <taxon>Actinomycetota</taxon>
        <taxon>Actinomycetes</taxon>
        <taxon>Micrococcales</taxon>
        <taxon>Bogoriellaceae</taxon>
        <taxon>Georgenia</taxon>
    </lineage>
</organism>
<reference evidence="2 3" key="1">
    <citation type="submission" date="2019-07" db="EMBL/GenBank/DDBJ databases">
        <title>Georgenia wutianyii sp. nov. and Georgenia *** sp. nov. isolated from plateau pika (Ochotona curzoniae) in the Qinghai-Tibet plateau of China.</title>
        <authorList>
            <person name="Tian Z."/>
        </authorList>
    </citation>
    <scope>NUCLEOTIDE SEQUENCE [LARGE SCALE GENOMIC DNA]</scope>
    <source>
        <strain evidence="2 3">Z446</strain>
    </source>
</reference>
<feature type="compositionally biased region" description="Basic and acidic residues" evidence="1">
    <location>
        <begin position="115"/>
        <end position="126"/>
    </location>
</feature>